<feature type="compositionally biased region" description="Low complexity" evidence="11">
    <location>
        <begin position="455"/>
        <end position="473"/>
    </location>
</feature>
<feature type="compositionally biased region" description="Basic and acidic residues" evidence="11">
    <location>
        <begin position="606"/>
        <end position="620"/>
    </location>
</feature>
<dbReference type="GO" id="GO:0005829">
    <property type="term" value="C:cytosol"/>
    <property type="evidence" value="ECO:0007669"/>
    <property type="project" value="TreeGrafter"/>
</dbReference>
<feature type="compositionally biased region" description="Low complexity" evidence="11">
    <location>
        <begin position="557"/>
        <end position="577"/>
    </location>
</feature>
<keyword evidence="4" id="KW-0808">Transferase</keyword>
<keyword evidence="7 10" id="KW-0067">ATP-binding</keyword>
<evidence type="ECO:0000256" key="1">
    <source>
        <dbReference type="ARBA" id="ARBA00008874"/>
    </source>
</evidence>
<accession>A0A8C5I260</accession>
<comment type="similarity">
    <text evidence="1">Belongs to the protein kinase superfamily. STE Ser/Thr protein kinase family. STE20 subfamily.</text>
</comment>
<dbReference type="PANTHER" id="PTHR47096">
    <property type="entry name" value="MISSHAPEN LIKE KINASE 1"/>
    <property type="match status" value="1"/>
</dbReference>
<evidence type="ECO:0000256" key="9">
    <source>
        <dbReference type="ARBA" id="ARBA00048679"/>
    </source>
</evidence>
<dbReference type="InterPro" id="IPR001180">
    <property type="entry name" value="CNH_dom"/>
</dbReference>
<evidence type="ECO:0000256" key="2">
    <source>
        <dbReference type="ARBA" id="ARBA00012513"/>
    </source>
</evidence>
<dbReference type="PROSITE" id="PS50219">
    <property type="entry name" value="CNH"/>
    <property type="match status" value="1"/>
</dbReference>
<dbReference type="Ensembl" id="ENSGWIT00000058726.1">
    <property type="protein sequence ID" value="ENSGWIP00000054501.1"/>
    <property type="gene ID" value="ENSGWIG00000024772.1"/>
</dbReference>
<feature type="domain" description="Protein kinase" evidence="12">
    <location>
        <begin position="25"/>
        <end position="282"/>
    </location>
</feature>
<dbReference type="InterPro" id="IPR051700">
    <property type="entry name" value="STE20_Ser-Thr_kinase"/>
</dbReference>
<evidence type="ECO:0000256" key="10">
    <source>
        <dbReference type="PROSITE-ProRule" id="PRU10141"/>
    </source>
</evidence>
<keyword evidence="15" id="KW-1185">Reference proteome</keyword>
<feature type="binding site" evidence="10">
    <location>
        <position position="54"/>
    </location>
    <ligand>
        <name>ATP</name>
        <dbReference type="ChEBI" id="CHEBI:30616"/>
    </ligand>
</feature>
<feature type="domain" description="CNH" evidence="13">
    <location>
        <begin position="700"/>
        <end position="987"/>
    </location>
</feature>
<feature type="compositionally biased region" description="Basic and acidic residues" evidence="11">
    <location>
        <begin position="388"/>
        <end position="454"/>
    </location>
</feature>
<keyword evidence="6" id="KW-0418">Kinase</keyword>
<dbReference type="SUPFAM" id="SSF56112">
    <property type="entry name" value="Protein kinase-like (PK-like)"/>
    <property type="match status" value="1"/>
</dbReference>
<feature type="region of interest" description="Disordered" evidence="11">
    <location>
        <begin position="388"/>
        <end position="539"/>
    </location>
</feature>
<evidence type="ECO:0000313" key="15">
    <source>
        <dbReference type="Proteomes" id="UP000694680"/>
    </source>
</evidence>
<dbReference type="Pfam" id="PF00780">
    <property type="entry name" value="CNH"/>
    <property type="match status" value="1"/>
</dbReference>
<reference evidence="14" key="2">
    <citation type="submission" date="2025-08" db="UniProtKB">
        <authorList>
            <consortium name="Ensembl"/>
        </authorList>
    </citation>
    <scope>IDENTIFICATION</scope>
</reference>
<evidence type="ECO:0000313" key="14">
    <source>
        <dbReference type="Ensembl" id="ENSGWIP00000054501.1"/>
    </source>
</evidence>
<comment type="catalytic activity">
    <reaction evidence="8">
        <text>L-threonyl-[protein] + ATP = O-phospho-L-threonyl-[protein] + ADP + H(+)</text>
        <dbReference type="Rhea" id="RHEA:46608"/>
        <dbReference type="Rhea" id="RHEA-COMP:11060"/>
        <dbReference type="Rhea" id="RHEA-COMP:11605"/>
        <dbReference type="ChEBI" id="CHEBI:15378"/>
        <dbReference type="ChEBI" id="CHEBI:30013"/>
        <dbReference type="ChEBI" id="CHEBI:30616"/>
        <dbReference type="ChEBI" id="CHEBI:61977"/>
        <dbReference type="ChEBI" id="CHEBI:456216"/>
        <dbReference type="EC" id="2.7.11.1"/>
    </reaction>
</comment>
<dbReference type="InterPro" id="IPR000719">
    <property type="entry name" value="Prot_kinase_dom"/>
</dbReference>
<dbReference type="InterPro" id="IPR011009">
    <property type="entry name" value="Kinase-like_dom_sf"/>
</dbReference>
<proteinExistence type="inferred from homology"/>
<dbReference type="AlphaFoldDB" id="A0A8C5I260"/>
<reference evidence="14" key="3">
    <citation type="submission" date="2025-09" db="UniProtKB">
        <authorList>
            <consortium name="Ensembl"/>
        </authorList>
    </citation>
    <scope>IDENTIFICATION</scope>
</reference>
<keyword evidence="3" id="KW-0723">Serine/threonine-protein kinase</keyword>
<dbReference type="Proteomes" id="UP000694680">
    <property type="component" value="Chromosome 22"/>
</dbReference>
<dbReference type="SMART" id="SM00036">
    <property type="entry name" value="CNH"/>
    <property type="match status" value="1"/>
</dbReference>
<reference evidence="14" key="1">
    <citation type="submission" date="2020-06" db="EMBL/GenBank/DDBJ databases">
        <authorList>
            <consortium name="Wellcome Sanger Institute Data Sharing"/>
        </authorList>
    </citation>
    <scope>NUCLEOTIDE SEQUENCE [LARGE SCALE GENOMIC DNA]</scope>
</reference>
<evidence type="ECO:0000256" key="7">
    <source>
        <dbReference type="ARBA" id="ARBA00022840"/>
    </source>
</evidence>
<dbReference type="PROSITE" id="PS50011">
    <property type="entry name" value="PROTEIN_KINASE_DOM"/>
    <property type="match status" value="1"/>
</dbReference>
<dbReference type="InterPro" id="IPR008271">
    <property type="entry name" value="Ser/Thr_kinase_AS"/>
</dbReference>
<dbReference type="InterPro" id="IPR017441">
    <property type="entry name" value="Protein_kinase_ATP_BS"/>
</dbReference>
<feature type="region of interest" description="Disordered" evidence="11">
    <location>
        <begin position="552"/>
        <end position="620"/>
    </location>
</feature>
<sequence>MASDSPARSLDEIDLSALRDPAGIFELVELVGNGTYGQVYKGRHVKTGQLAAIKVMDVTGDEEEEIKAEINMLKKYSHHRNIATYYGAFIKKNPPGIDDQLWLVMEFCGAGSVTDLIKNTKGNSLKEEWTAYICREILRGLTHLHQHKVIHRDIKGQNVLLTENAEVKLVDFGVSAQLDRTVGRRNTFIGTPYWMAPEVIACDENPDATYDFKLKMTNIMCCSSALCDMHPMRALFLIPRNPAPRLKSKKWSKKFQSFIESCLVKSHGQRPSTEQLLKHPFIRDLPNERQVRIQLKDHIDRTKKKRGERDETEYEYSGSEEEDEDRDMGEPSSIINIPGESTLRRDFLRLQLANKERSEAQRRQQLEQQQNEEHKRLLLAERQKRIEEQKEQRRRLEEQQQRERELRKQHEREQRRRYEEMEQLRREEERRHAEREQEYKRKQIEEQRQAERLQRQLQQERAYLVSLQQQQQQEGRQAEKKQLYHYKDVINPNDKPAWAKDVEERSKLNRQQEKDSPLPPRSESFSSGGGMQPAHTPPIHRSIQPQMAHLVPVKTHSSSMSGSQSLQEQSGSVLSEGVSGGSPRPDMPRQNSDPSPDTPGAPGRITSRDERDRDRDRTAWLREEDIPPKVWNLKNQEILRYVLTLVSISSFPAMFTNELLRQEQARLNEARKISVVNVNPTNIRPHSDTPEIRKYKKRFNSEILCAALWGVNLLVGTENGLMLLDRSGQGKVYNLITRRRFLQMDVLEGLNVLVTISGKKNKLRVYYLSWLRNRILHNDPEVEKKQGWITVGELEGCVHYKVVKYERIKFLVIALKNSVEIYAWAPKPYHKFMAFKSFTELQHRPQLVDLTVEEGQRLKVIYGSSVGFHVIDVDSGNPYDIYIPSHIQSQVMPHAIVVLPKTDGMEMLLCYEDEGVYVNTYGRITKDVVLQWGEMPTSVAYIHSNQIMGWGEKAIEIRSVETGHLDGVFMHKRAQRLKFLCERNDKVFFASVRSGGSSQVFFMTLNRNSMMNW</sequence>
<dbReference type="Gene3D" id="1.10.510.10">
    <property type="entry name" value="Transferase(Phosphotransferase) domain 1"/>
    <property type="match status" value="1"/>
</dbReference>
<feature type="compositionally biased region" description="Basic and acidic residues" evidence="11">
    <location>
        <begin position="476"/>
        <end position="488"/>
    </location>
</feature>
<dbReference type="PANTHER" id="PTHR47096:SF1">
    <property type="entry name" value="MISSHAPEN LIKE KINASE 1"/>
    <property type="match status" value="1"/>
</dbReference>
<evidence type="ECO:0000256" key="3">
    <source>
        <dbReference type="ARBA" id="ARBA00022527"/>
    </source>
</evidence>
<dbReference type="GO" id="GO:0005524">
    <property type="term" value="F:ATP binding"/>
    <property type="evidence" value="ECO:0007669"/>
    <property type="project" value="UniProtKB-UniRule"/>
</dbReference>
<dbReference type="PROSITE" id="PS00108">
    <property type="entry name" value="PROTEIN_KINASE_ST"/>
    <property type="match status" value="1"/>
</dbReference>
<evidence type="ECO:0000256" key="4">
    <source>
        <dbReference type="ARBA" id="ARBA00022679"/>
    </source>
</evidence>
<dbReference type="PROSITE" id="PS00107">
    <property type="entry name" value="PROTEIN_KINASE_ATP"/>
    <property type="match status" value="1"/>
</dbReference>
<evidence type="ECO:0000259" key="13">
    <source>
        <dbReference type="PROSITE" id="PS50219"/>
    </source>
</evidence>
<feature type="compositionally biased region" description="Acidic residues" evidence="11">
    <location>
        <begin position="310"/>
        <end position="327"/>
    </location>
</feature>
<gene>
    <name evidence="14" type="primary">tnika</name>
</gene>
<evidence type="ECO:0000259" key="12">
    <source>
        <dbReference type="PROSITE" id="PS50011"/>
    </source>
</evidence>
<comment type="catalytic activity">
    <reaction evidence="9">
        <text>L-seryl-[protein] + ATP = O-phospho-L-seryl-[protein] + ADP + H(+)</text>
        <dbReference type="Rhea" id="RHEA:17989"/>
        <dbReference type="Rhea" id="RHEA-COMP:9863"/>
        <dbReference type="Rhea" id="RHEA-COMP:11604"/>
        <dbReference type="ChEBI" id="CHEBI:15378"/>
        <dbReference type="ChEBI" id="CHEBI:29999"/>
        <dbReference type="ChEBI" id="CHEBI:30616"/>
        <dbReference type="ChEBI" id="CHEBI:83421"/>
        <dbReference type="ChEBI" id="CHEBI:456216"/>
        <dbReference type="EC" id="2.7.11.1"/>
    </reaction>
</comment>
<evidence type="ECO:0000256" key="6">
    <source>
        <dbReference type="ARBA" id="ARBA00022777"/>
    </source>
</evidence>
<dbReference type="EC" id="2.7.11.1" evidence="2"/>
<dbReference type="FunFam" id="1.10.510.10:FF:000003">
    <property type="entry name" value="TRAF2 and NCK-interacting protein kinase isoform 4"/>
    <property type="match status" value="1"/>
</dbReference>
<name>A0A8C5I260_GOUWI</name>
<protein>
    <recommendedName>
        <fullName evidence="2">non-specific serine/threonine protein kinase</fullName>
        <ecNumber evidence="2">2.7.11.1</ecNumber>
    </recommendedName>
</protein>
<dbReference type="SMART" id="SM00220">
    <property type="entry name" value="S_TKc"/>
    <property type="match status" value="1"/>
</dbReference>
<evidence type="ECO:0000256" key="5">
    <source>
        <dbReference type="ARBA" id="ARBA00022741"/>
    </source>
</evidence>
<organism evidence="14 15">
    <name type="scientific">Gouania willdenowi</name>
    <name type="common">Blunt-snouted clingfish</name>
    <name type="synonym">Lepadogaster willdenowi</name>
    <dbReference type="NCBI Taxonomy" id="441366"/>
    <lineage>
        <taxon>Eukaryota</taxon>
        <taxon>Metazoa</taxon>
        <taxon>Chordata</taxon>
        <taxon>Craniata</taxon>
        <taxon>Vertebrata</taxon>
        <taxon>Euteleostomi</taxon>
        <taxon>Actinopterygii</taxon>
        <taxon>Neopterygii</taxon>
        <taxon>Teleostei</taxon>
        <taxon>Neoteleostei</taxon>
        <taxon>Acanthomorphata</taxon>
        <taxon>Ovalentaria</taxon>
        <taxon>Blenniimorphae</taxon>
        <taxon>Blenniiformes</taxon>
        <taxon>Gobiesocoidei</taxon>
        <taxon>Gobiesocidae</taxon>
        <taxon>Gobiesocinae</taxon>
        <taxon>Gouania</taxon>
    </lineage>
</organism>
<evidence type="ECO:0000256" key="8">
    <source>
        <dbReference type="ARBA" id="ARBA00047899"/>
    </source>
</evidence>
<feature type="compositionally biased region" description="Basic and acidic residues" evidence="11">
    <location>
        <begin position="497"/>
        <end position="516"/>
    </location>
</feature>
<dbReference type="GO" id="GO:0004674">
    <property type="term" value="F:protein serine/threonine kinase activity"/>
    <property type="evidence" value="ECO:0007669"/>
    <property type="project" value="UniProtKB-KW"/>
</dbReference>
<evidence type="ECO:0000256" key="11">
    <source>
        <dbReference type="SAM" id="MobiDB-lite"/>
    </source>
</evidence>
<dbReference type="Gene3D" id="3.30.200.20">
    <property type="entry name" value="Phosphorylase Kinase, domain 1"/>
    <property type="match status" value="1"/>
</dbReference>
<dbReference type="Pfam" id="PF00069">
    <property type="entry name" value="Pkinase"/>
    <property type="match status" value="1"/>
</dbReference>
<dbReference type="FunFam" id="3.30.200.20:FF:000006">
    <property type="entry name" value="TRAF2 and NCK-interacting protein kinase isoform 4"/>
    <property type="match status" value="1"/>
</dbReference>
<feature type="region of interest" description="Disordered" evidence="11">
    <location>
        <begin position="300"/>
        <end position="340"/>
    </location>
</feature>
<keyword evidence="5 10" id="KW-0547">Nucleotide-binding</keyword>